<gene>
    <name evidence="2" type="ORF">HX858_06110</name>
</gene>
<keyword evidence="1" id="KW-0812">Transmembrane</keyword>
<dbReference type="Proteomes" id="UP000575480">
    <property type="component" value="Unassembled WGS sequence"/>
</dbReference>
<feature type="transmembrane region" description="Helical" evidence="1">
    <location>
        <begin position="150"/>
        <end position="168"/>
    </location>
</feature>
<feature type="transmembrane region" description="Helical" evidence="1">
    <location>
        <begin position="175"/>
        <end position="193"/>
    </location>
</feature>
<feature type="transmembrane region" description="Helical" evidence="1">
    <location>
        <begin position="87"/>
        <end position="109"/>
    </location>
</feature>
<feature type="transmembrane region" description="Helical" evidence="1">
    <location>
        <begin position="121"/>
        <end position="138"/>
    </location>
</feature>
<evidence type="ECO:0008006" key="4">
    <source>
        <dbReference type="Google" id="ProtNLM"/>
    </source>
</evidence>
<keyword evidence="1" id="KW-0472">Membrane</keyword>
<reference evidence="2 3" key="1">
    <citation type="journal article" date="2019" name="Environ. Microbiol.">
        <title>Genomics insights into ecotype formation of ammonia-oxidizing archaea in the deep ocean.</title>
        <authorList>
            <person name="Wang Y."/>
            <person name="Huang J.M."/>
            <person name="Cui G.J."/>
            <person name="Nunoura T."/>
            <person name="Takaki Y."/>
            <person name="Li W.L."/>
            <person name="Li J."/>
            <person name="Gao Z.M."/>
            <person name="Takai K."/>
            <person name="Zhang A.Q."/>
            <person name="Stepanauskas R."/>
        </authorList>
    </citation>
    <scope>NUCLEOTIDE SEQUENCE [LARGE SCALE GENOMIC DNA]</scope>
    <source>
        <strain evidence="2 3">L15a</strain>
    </source>
</reference>
<evidence type="ECO:0000313" key="2">
    <source>
        <dbReference type="EMBL" id="NWJ57307.1"/>
    </source>
</evidence>
<sequence>MKRNIFPASIFILVFIAILSSSDFSFAQEEHSLMSHDDEIENSSVGEHIEEEHSSHETELSMEQMVDTSEHEYMGDTLEEIHIHNSITAVAAQWIGVGTLLVAAPVFAIRMRSANKLSYKYVVLTLALGIGIMHVLLAPDHLIYAGMNHGIFFGILGFAQIGFGLLFIAKPTRRLAIIGIVGTMGSIVLYFITRMVELPEPFGAPEGMDQIGIITKIFEVFLIVILTYLTVYLSKQMPVGITKDAQK</sequence>
<dbReference type="EMBL" id="JACATH010000005">
    <property type="protein sequence ID" value="NWJ57307.1"/>
    <property type="molecule type" value="Genomic_DNA"/>
</dbReference>
<accession>A0A7K4MV03</accession>
<organism evidence="2 3">
    <name type="scientific">Marine Group I thaumarchaeote</name>
    <dbReference type="NCBI Taxonomy" id="2511932"/>
    <lineage>
        <taxon>Archaea</taxon>
        <taxon>Nitrososphaerota</taxon>
        <taxon>Marine Group I</taxon>
    </lineage>
</organism>
<dbReference type="AlphaFoldDB" id="A0A7K4MV03"/>
<comment type="caution">
    <text evidence="2">The sequence shown here is derived from an EMBL/GenBank/DDBJ whole genome shotgun (WGS) entry which is preliminary data.</text>
</comment>
<protein>
    <recommendedName>
        <fullName evidence="4">CbtA family protein</fullName>
    </recommendedName>
</protein>
<evidence type="ECO:0000313" key="3">
    <source>
        <dbReference type="Proteomes" id="UP000575480"/>
    </source>
</evidence>
<feature type="transmembrane region" description="Helical" evidence="1">
    <location>
        <begin position="213"/>
        <end position="233"/>
    </location>
</feature>
<keyword evidence="1" id="KW-1133">Transmembrane helix</keyword>
<proteinExistence type="predicted"/>
<name>A0A7K4MV03_9ARCH</name>
<evidence type="ECO:0000256" key="1">
    <source>
        <dbReference type="SAM" id="Phobius"/>
    </source>
</evidence>